<name>A0A0E9T823_ANGAN</name>
<reference evidence="1" key="2">
    <citation type="journal article" date="2015" name="Fish Shellfish Immunol.">
        <title>Early steps in the European eel (Anguilla anguilla)-Vibrio vulnificus interaction in the gills: Role of the RtxA13 toxin.</title>
        <authorList>
            <person name="Callol A."/>
            <person name="Pajuelo D."/>
            <person name="Ebbesson L."/>
            <person name="Teles M."/>
            <person name="MacKenzie S."/>
            <person name="Amaro C."/>
        </authorList>
    </citation>
    <scope>NUCLEOTIDE SEQUENCE</scope>
</reference>
<sequence length="27" mass="3214">MYFKWLHLTPCSSIAYCNVPYKNVMTC</sequence>
<organism evidence="1">
    <name type="scientific">Anguilla anguilla</name>
    <name type="common">European freshwater eel</name>
    <name type="synonym">Muraena anguilla</name>
    <dbReference type="NCBI Taxonomy" id="7936"/>
    <lineage>
        <taxon>Eukaryota</taxon>
        <taxon>Metazoa</taxon>
        <taxon>Chordata</taxon>
        <taxon>Craniata</taxon>
        <taxon>Vertebrata</taxon>
        <taxon>Euteleostomi</taxon>
        <taxon>Actinopterygii</taxon>
        <taxon>Neopterygii</taxon>
        <taxon>Teleostei</taxon>
        <taxon>Anguilliformes</taxon>
        <taxon>Anguillidae</taxon>
        <taxon>Anguilla</taxon>
    </lineage>
</organism>
<dbReference type="EMBL" id="GBXM01059552">
    <property type="protein sequence ID" value="JAH49025.1"/>
    <property type="molecule type" value="Transcribed_RNA"/>
</dbReference>
<evidence type="ECO:0000313" key="1">
    <source>
        <dbReference type="EMBL" id="JAH49025.1"/>
    </source>
</evidence>
<protein>
    <submittedName>
        <fullName evidence="1">Uncharacterized protein</fullName>
    </submittedName>
</protein>
<proteinExistence type="predicted"/>
<accession>A0A0E9T823</accession>
<dbReference type="AlphaFoldDB" id="A0A0E9T823"/>
<reference evidence="1" key="1">
    <citation type="submission" date="2014-11" db="EMBL/GenBank/DDBJ databases">
        <authorList>
            <person name="Amaro Gonzalez C."/>
        </authorList>
    </citation>
    <scope>NUCLEOTIDE SEQUENCE</scope>
</reference>